<name>A0A453PFQ8_AEGTS</name>
<protein>
    <submittedName>
        <fullName evidence="1">Uncharacterized protein</fullName>
    </submittedName>
</protein>
<proteinExistence type="predicted"/>
<reference evidence="2" key="2">
    <citation type="journal article" date="2017" name="Nat. Plants">
        <title>The Aegilops tauschii genome reveals multiple impacts of transposons.</title>
        <authorList>
            <person name="Zhao G."/>
            <person name="Zou C."/>
            <person name="Li K."/>
            <person name="Wang K."/>
            <person name="Li T."/>
            <person name="Gao L."/>
            <person name="Zhang X."/>
            <person name="Wang H."/>
            <person name="Yang Z."/>
            <person name="Liu X."/>
            <person name="Jiang W."/>
            <person name="Mao L."/>
            <person name="Kong X."/>
            <person name="Jiao Y."/>
            <person name="Jia J."/>
        </authorList>
    </citation>
    <scope>NUCLEOTIDE SEQUENCE [LARGE SCALE GENOMIC DNA]</scope>
    <source>
        <strain evidence="2">cv. AL8/78</strain>
    </source>
</reference>
<dbReference type="EnsemblPlants" id="AET6Gv20717800.7">
    <property type="protein sequence ID" value="AET6Gv20717800.7"/>
    <property type="gene ID" value="AET6Gv20717800"/>
</dbReference>
<dbReference type="Gramene" id="AET6Gv20717800.7">
    <property type="protein sequence ID" value="AET6Gv20717800.7"/>
    <property type="gene ID" value="AET6Gv20717800"/>
</dbReference>
<dbReference type="Proteomes" id="UP000015105">
    <property type="component" value="Chromosome 6D"/>
</dbReference>
<evidence type="ECO:0000313" key="1">
    <source>
        <dbReference type="EnsemblPlants" id="AET6Gv20717800.7"/>
    </source>
</evidence>
<accession>A0A453PFQ8</accession>
<reference evidence="2" key="1">
    <citation type="journal article" date="2014" name="Science">
        <title>Ancient hybridizations among the ancestral genomes of bread wheat.</title>
        <authorList>
            <consortium name="International Wheat Genome Sequencing Consortium,"/>
            <person name="Marcussen T."/>
            <person name="Sandve S.R."/>
            <person name="Heier L."/>
            <person name="Spannagl M."/>
            <person name="Pfeifer M."/>
            <person name="Jakobsen K.S."/>
            <person name="Wulff B.B."/>
            <person name="Steuernagel B."/>
            <person name="Mayer K.F."/>
            <person name="Olsen O.A."/>
        </authorList>
    </citation>
    <scope>NUCLEOTIDE SEQUENCE [LARGE SCALE GENOMIC DNA]</scope>
    <source>
        <strain evidence="2">cv. AL8/78</strain>
    </source>
</reference>
<keyword evidence="2" id="KW-1185">Reference proteome</keyword>
<reference evidence="1" key="5">
    <citation type="journal article" date="2021" name="G3 (Bethesda)">
        <title>Aegilops tauschii genome assembly Aet v5.0 features greater sequence contiguity and improved annotation.</title>
        <authorList>
            <person name="Wang L."/>
            <person name="Zhu T."/>
            <person name="Rodriguez J.C."/>
            <person name="Deal K.R."/>
            <person name="Dubcovsky J."/>
            <person name="McGuire P.E."/>
            <person name="Lux T."/>
            <person name="Spannagl M."/>
            <person name="Mayer K.F.X."/>
            <person name="Baldrich P."/>
            <person name="Meyers B.C."/>
            <person name="Huo N."/>
            <person name="Gu Y.Q."/>
            <person name="Zhou H."/>
            <person name="Devos K.M."/>
            <person name="Bennetzen J.L."/>
            <person name="Unver T."/>
            <person name="Budak H."/>
            <person name="Gulick P.J."/>
            <person name="Galiba G."/>
            <person name="Kalapos B."/>
            <person name="Nelson D.R."/>
            <person name="Li P."/>
            <person name="You F.M."/>
            <person name="Luo M.C."/>
            <person name="Dvorak J."/>
        </authorList>
    </citation>
    <scope>NUCLEOTIDE SEQUENCE [LARGE SCALE GENOMIC DNA]</scope>
    <source>
        <strain evidence="1">cv. AL8/78</strain>
    </source>
</reference>
<evidence type="ECO:0000313" key="2">
    <source>
        <dbReference type="Proteomes" id="UP000015105"/>
    </source>
</evidence>
<sequence>MVETIGRTFMYPLVGQHEPCTRGRKATSSSCTTSWGSPGFTFVQRLAQSS</sequence>
<reference evidence="1" key="3">
    <citation type="journal article" date="2017" name="Nature">
        <title>Genome sequence of the progenitor of the wheat D genome Aegilops tauschii.</title>
        <authorList>
            <person name="Luo M.C."/>
            <person name="Gu Y.Q."/>
            <person name="Puiu D."/>
            <person name="Wang H."/>
            <person name="Twardziok S.O."/>
            <person name="Deal K.R."/>
            <person name="Huo N."/>
            <person name="Zhu T."/>
            <person name="Wang L."/>
            <person name="Wang Y."/>
            <person name="McGuire P.E."/>
            <person name="Liu S."/>
            <person name="Long H."/>
            <person name="Ramasamy R.K."/>
            <person name="Rodriguez J.C."/>
            <person name="Van S.L."/>
            <person name="Yuan L."/>
            <person name="Wang Z."/>
            <person name="Xia Z."/>
            <person name="Xiao L."/>
            <person name="Anderson O.D."/>
            <person name="Ouyang S."/>
            <person name="Liang Y."/>
            <person name="Zimin A.V."/>
            <person name="Pertea G."/>
            <person name="Qi P."/>
            <person name="Bennetzen J.L."/>
            <person name="Dai X."/>
            <person name="Dawson M.W."/>
            <person name="Muller H.G."/>
            <person name="Kugler K."/>
            <person name="Rivarola-Duarte L."/>
            <person name="Spannagl M."/>
            <person name="Mayer K.F.X."/>
            <person name="Lu F.H."/>
            <person name="Bevan M.W."/>
            <person name="Leroy P."/>
            <person name="Li P."/>
            <person name="You F.M."/>
            <person name="Sun Q."/>
            <person name="Liu Z."/>
            <person name="Lyons E."/>
            <person name="Wicker T."/>
            <person name="Salzberg S.L."/>
            <person name="Devos K.M."/>
            <person name="Dvorak J."/>
        </authorList>
    </citation>
    <scope>NUCLEOTIDE SEQUENCE [LARGE SCALE GENOMIC DNA]</scope>
    <source>
        <strain evidence="1">cv. AL8/78</strain>
    </source>
</reference>
<dbReference type="AlphaFoldDB" id="A0A453PFQ8"/>
<reference evidence="1" key="4">
    <citation type="submission" date="2019-03" db="UniProtKB">
        <authorList>
            <consortium name="EnsemblPlants"/>
        </authorList>
    </citation>
    <scope>IDENTIFICATION</scope>
</reference>
<organism evidence="1 2">
    <name type="scientific">Aegilops tauschii subsp. strangulata</name>
    <name type="common">Goatgrass</name>
    <dbReference type="NCBI Taxonomy" id="200361"/>
    <lineage>
        <taxon>Eukaryota</taxon>
        <taxon>Viridiplantae</taxon>
        <taxon>Streptophyta</taxon>
        <taxon>Embryophyta</taxon>
        <taxon>Tracheophyta</taxon>
        <taxon>Spermatophyta</taxon>
        <taxon>Magnoliopsida</taxon>
        <taxon>Liliopsida</taxon>
        <taxon>Poales</taxon>
        <taxon>Poaceae</taxon>
        <taxon>BOP clade</taxon>
        <taxon>Pooideae</taxon>
        <taxon>Triticodae</taxon>
        <taxon>Triticeae</taxon>
        <taxon>Triticinae</taxon>
        <taxon>Aegilops</taxon>
    </lineage>
</organism>